<dbReference type="EMBL" id="BBMR01000015">
    <property type="protein sequence ID" value="GAL22768.1"/>
    <property type="molecule type" value="Genomic_DNA"/>
</dbReference>
<feature type="domain" description="Periplasmic binding protein/LacI sugar binding" evidence="1">
    <location>
        <begin position="6"/>
        <end position="63"/>
    </location>
</feature>
<sequence>MISSLLNPVFSEVVAGIQRRAQHFGYSTIVIDTQYDSEQELRAVADLIRLRVEGVVMTVADAANNQALGVLRDFNFPYCLLHNESKDAPVCSSTTIKRVSMWRISWLP</sequence>
<proteinExistence type="predicted"/>
<comment type="caution">
    <text evidence="2">The sequence shown here is derived from an EMBL/GenBank/DDBJ whole genome shotgun (WGS) entry which is preliminary data.</text>
</comment>
<dbReference type="SUPFAM" id="SSF53822">
    <property type="entry name" value="Periplasmic binding protein-like I"/>
    <property type="match status" value="1"/>
</dbReference>
<dbReference type="InterPro" id="IPR001761">
    <property type="entry name" value="Peripla_BP/Lac1_sug-bd_dom"/>
</dbReference>
<dbReference type="STRING" id="990268.JCM19235_4726"/>
<keyword evidence="3" id="KW-1185">Reference proteome</keyword>
<evidence type="ECO:0000313" key="2">
    <source>
        <dbReference type="EMBL" id="GAL22768.1"/>
    </source>
</evidence>
<reference evidence="2 3" key="2">
    <citation type="submission" date="2014-09" db="EMBL/GenBank/DDBJ databases">
        <authorList>
            <consortium name="NBRP consortium"/>
            <person name="Sawabe T."/>
            <person name="Meirelles P."/>
            <person name="Nakanishi M."/>
            <person name="Sayaka M."/>
            <person name="Hattori M."/>
            <person name="Ohkuma M."/>
        </authorList>
    </citation>
    <scope>NUCLEOTIDE SEQUENCE [LARGE SCALE GENOMIC DNA]</scope>
    <source>
        <strain evidence="3">JCM19235</strain>
    </source>
</reference>
<name>A0A090S7H6_9VIBR</name>
<dbReference type="Gene3D" id="3.40.50.2300">
    <property type="match status" value="1"/>
</dbReference>
<gene>
    <name evidence="2" type="ORF">JCM19235_4726</name>
</gene>
<organism evidence="2 3">
    <name type="scientific">Vibrio maritimus</name>
    <dbReference type="NCBI Taxonomy" id="990268"/>
    <lineage>
        <taxon>Bacteria</taxon>
        <taxon>Pseudomonadati</taxon>
        <taxon>Pseudomonadota</taxon>
        <taxon>Gammaproteobacteria</taxon>
        <taxon>Vibrionales</taxon>
        <taxon>Vibrionaceae</taxon>
        <taxon>Vibrio</taxon>
    </lineage>
</organism>
<dbReference type="InterPro" id="IPR028082">
    <property type="entry name" value="Peripla_BP_I"/>
</dbReference>
<dbReference type="AlphaFoldDB" id="A0A090S7H6"/>
<reference evidence="2 3" key="1">
    <citation type="submission" date="2014-09" db="EMBL/GenBank/DDBJ databases">
        <title>Vibrio maritimus JCM 19235. (C45) whole genome shotgun sequence.</title>
        <authorList>
            <person name="Sawabe T."/>
            <person name="Meirelles P."/>
            <person name="Nakanishi M."/>
            <person name="Sayaka M."/>
            <person name="Hattori M."/>
            <person name="Ohkuma M."/>
        </authorList>
    </citation>
    <scope>NUCLEOTIDE SEQUENCE [LARGE SCALE GENOMIC DNA]</scope>
    <source>
        <strain evidence="3">JCM19235</strain>
    </source>
</reference>
<protein>
    <submittedName>
        <fullName evidence="2">Probable LacI-family transcriptional regulator</fullName>
    </submittedName>
</protein>
<accession>A0A090S7H6</accession>
<dbReference type="Pfam" id="PF00532">
    <property type="entry name" value="Peripla_BP_1"/>
    <property type="match status" value="1"/>
</dbReference>
<dbReference type="Proteomes" id="UP000029228">
    <property type="component" value="Unassembled WGS sequence"/>
</dbReference>
<evidence type="ECO:0000259" key="1">
    <source>
        <dbReference type="Pfam" id="PF00532"/>
    </source>
</evidence>
<evidence type="ECO:0000313" key="3">
    <source>
        <dbReference type="Proteomes" id="UP000029228"/>
    </source>
</evidence>